<dbReference type="InterPro" id="IPR005614">
    <property type="entry name" value="NrfD-like"/>
</dbReference>
<comment type="subcellular location">
    <subcellularLocation>
        <location evidence="1">Cell membrane</location>
        <topology evidence="1">Multi-pass membrane protein</topology>
    </subcellularLocation>
</comment>
<dbReference type="PANTHER" id="PTHR34856">
    <property type="entry name" value="PROTEIN NRFD"/>
    <property type="match status" value="1"/>
</dbReference>
<sequence length="321" mass="36577">MQEINITSGRMNPGVDPLLHAWGWEIPLYLFLGGVVAGILFFSAVYYLRGKANDYKAAVKIAPLFVPPLLALGLLALFLDLSHKLYFWRLYTTIRWESPMSWGAWTLLLIFPLSTAWAATFVKELYPQWDWKYEILNKLDDWLKKYRTQMAWALIFLAVILGMYTGILLSAFNARPFWNTSILGPLFLTSGLSTGTAVVLLISKNHEERKRFSKLDMALIGIELFLIIHLFMGFLASTEVHIHAAHMFLGGPYTAVFWSFVVGLGLLLPLFAEVLELKGYKIPVQIPAILVLVGGLILRFIIVDAGQSSRWLYKFIEQMYY</sequence>
<comment type="caution">
    <text evidence="8">The sequence shown here is derived from an EMBL/GenBank/DDBJ whole genome shotgun (WGS) entry which is preliminary data.</text>
</comment>
<gene>
    <name evidence="8" type="ORF">ENK44_12275</name>
</gene>
<keyword evidence="5 7" id="KW-1133">Transmembrane helix</keyword>
<evidence type="ECO:0000256" key="5">
    <source>
        <dbReference type="ARBA" id="ARBA00022989"/>
    </source>
</evidence>
<organism evidence="8">
    <name type="scientific">Caldithrix abyssi</name>
    <dbReference type="NCBI Taxonomy" id="187145"/>
    <lineage>
        <taxon>Bacteria</taxon>
        <taxon>Pseudomonadati</taxon>
        <taxon>Calditrichota</taxon>
        <taxon>Calditrichia</taxon>
        <taxon>Calditrichales</taxon>
        <taxon>Calditrichaceae</taxon>
        <taxon>Caldithrix</taxon>
    </lineage>
</organism>
<dbReference type="PANTHER" id="PTHR34856:SF2">
    <property type="entry name" value="PROTEIN NRFD"/>
    <property type="match status" value="1"/>
</dbReference>
<dbReference type="Pfam" id="PF03916">
    <property type="entry name" value="NrfD"/>
    <property type="match status" value="1"/>
</dbReference>
<feature type="transmembrane region" description="Helical" evidence="7">
    <location>
        <begin position="61"/>
        <end position="82"/>
    </location>
</feature>
<proteinExistence type="inferred from homology"/>
<evidence type="ECO:0000256" key="4">
    <source>
        <dbReference type="ARBA" id="ARBA00022692"/>
    </source>
</evidence>
<evidence type="ECO:0000256" key="1">
    <source>
        <dbReference type="ARBA" id="ARBA00004651"/>
    </source>
</evidence>
<feature type="transmembrane region" description="Helical" evidence="7">
    <location>
        <begin position="102"/>
        <end position="122"/>
    </location>
</feature>
<evidence type="ECO:0000256" key="7">
    <source>
        <dbReference type="SAM" id="Phobius"/>
    </source>
</evidence>
<comment type="similarity">
    <text evidence="2">Belongs to the NrfD family.</text>
</comment>
<evidence type="ECO:0000256" key="6">
    <source>
        <dbReference type="ARBA" id="ARBA00023136"/>
    </source>
</evidence>
<feature type="transmembrane region" description="Helical" evidence="7">
    <location>
        <begin position="151"/>
        <end position="170"/>
    </location>
</feature>
<name>A0A7V4WWD3_CALAY</name>
<dbReference type="Proteomes" id="UP000885779">
    <property type="component" value="Unassembled WGS sequence"/>
</dbReference>
<feature type="transmembrane region" description="Helical" evidence="7">
    <location>
        <begin position="26"/>
        <end position="49"/>
    </location>
</feature>
<dbReference type="EMBL" id="DRQG01000114">
    <property type="protein sequence ID" value="HGY56477.1"/>
    <property type="molecule type" value="Genomic_DNA"/>
</dbReference>
<keyword evidence="4 7" id="KW-0812">Transmembrane</keyword>
<dbReference type="GO" id="GO:0005886">
    <property type="term" value="C:plasma membrane"/>
    <property type="evidence" value="ECO:0007669"/>
    <property type="project" value="UniProtKB-SubCell"/>
</dbReference>
<dbReference type="Gene3D" id="1.20.1630.10">
    <property type="entry name" value="Formate dehydrogenase/DMSO reductase domain"/>
    <property type="match status" value="1"/>
</dbReference>
<feature type="transmembrane region" description="Helical" evidence="7">
    <location>
        <begin position="215"/>
        <end position="235"/>
    </location>
</feature>
<feature type="transmembrane region" description="Helical" evidence="7">
    <location>
        <begin position="182"/>
        <end position="203"/>
    </location>
</feature>
<keyword evidence="6 7" id="KW-0472">Membrane</keyword>
<keyword evidence="3" id="KW-1003">Cell membrane</keyword>
<evidence type="ECO:0000256" key="2">
    <source>
        <dbReference type="ARBA" id="ARBA00008929"/>
    </source>
</evidence>
<accession>A0A7V4WWD3</accession>
<feature type="transmembrane region" description="Helical" evidence="7">
    <location>
        <begin position="255"/>
        <end position="275"/>
    </location>
</feature>
<feature type="transmembrane region" description="Helical" evidence="7">
    <location>
        <begin position="282"/>
        <end position="302"/>
    </location>
</feature>
<protein>
    <submittedName>
        <fullName evidence="8">Nitrite reductase</fullName>
    </submittedName>
</protein>
<evidence type="ECO:0000256" key="3">
    <source>
        <dbReference type="ARBA" id="ARBA00022475"/>
    </source>
</evidence>
<dbReference type="InterPro" id="IPR052049">
    <property type="entry name" value="Electron_transfer_protein"/>
</dbReference>
<dbReference type="AlphaFoldDB" id="A0A7V4WWD3"/>
<reference evidence="8" key="1">
    <citation type="journal article" date="2020" name="mSystems">
        <title>Genome- and Community-Level Interaction Insights into Carbon Utilization and Element Cycling Functions of Hydrothermarchaeota in Hydrothermal Sediment.</title>
        <authorList>
            <person name="Zhou Z."/>
            <person name="Liu Y."/>
            <person name="Xu W."/>
            <person name="Pan J."/>
            <person name="Luo Z.H."/>
            <person name="Li M."/>
        </authorList>
    </citation>
    <scope>NUCLEOTIDE SEQUENCE [LARGE SCALE GENOMIC DNA]</scope>
    <source>
        <strain evidence="8">HyVt-577</strain>
    </source>
</reference>
<evidence type="ECO:0000313" key="8">
    <source>
        <dbReference type="EMBL" id="HGY56477.1"/>
    </source>
</evidence>